<protein>
    <recommendedName>
        <fullName evidence="1">NadR/Ttd14 AAA domain-containing protein</fullName>
    </recommendedName>
</protein>
<dbReference type="InterPro" id="IPR027417">
    <property type="entry name" value="P-loop_NTPase"/>
</dbReference>
<evidence type="ECO:0000313" key="2">
    <source>
        <dbReference type="EMBL" id="RDD67187.1"/>
    </source>
</evidence>
<gene>
    <name evidence="2" type="ORF">DU478_05470</name>
</gene>
<dbReference type="EMBL" id="QPMK01000003">
    <property type="protein sequence ID" value="RDD67187.1"/>
    <property type="molecule type" value="Genomic_DNA"/>
</dbReference>
<name>A0A369TST0_9RHOB</name>
<dbReference type="InterPro" id="IPR038727">
    <property type="entry name" value="NadR/Ttd14_AAA_dom"/>
</dbReference>
<dbReference type="OrthoDB" id="8116259at2"/>
<dbReference type="Proteomes" id="UP000253977">
    <property type="component" value="Unassembled WGS sequence"/>
</dbReference>
<dbReference type="RefSeq" id="WP_114509935.1">
    <property type="nucleotide sequence ID" value="NZ_QPMK01000003.1"/>
</dbReference>
<proteinExistence type="predicted"/>
<dbReference type="SUPFAM" id="SSF52540">
    <property type="entry name" value="P-loop containing nucleoside triphosphate hydrolases"/>
    <property type="match status" value="1"/>
</dbReference>
<dbReference type="Pfam" id="PF13521">
    <property type="entry name" value="AAA_28"/>
    <property type="match status" value="1"/>
</dbReference>
<evidence type="ECO:0000259" key="1">
    <source>
        <dbReference type="Pfam" id="PF13521"/>
    </source>
</evidence>
<evidence type="ECO:0000313" key="3">
    <source>
        <dbReference type="Proteomes" id="UP000253977"/>
    </source>
</evidence>
<accession>A0A369TST0</accession>
<dbReference type="AlphaFoldDB" id="A0A369TST0"/>
<dbReference type="Gene3D" id="3.40.50.300">
    <property type="entry name" value="P-loop containing nucleotide triphosphate hydrolases"/>
    <property type="match status" value="1"/>
</dbReference>
<organism evidence="2 3">
    <name type="scientific">Thalassococcus profundi</name>
    <dbReference type="NCBI Taxonomy" id="2282382"/>
    <lineage>
        <taxon>Bacteria</taxon>
        <taxon>Pseudomonadati</taxon>
        <taxon>Pseudomonadota</taxon>
        <taxon>Alphaproteobacteria</taxon>
        <taxon>Rhodobacterales</taxon>
        <taxon>Roseobacteraceae</taxon>
        <taxon>Thalassococcus</taxon>
    </lineage>
</organism>
<keyword evidence="3" id="KW-1185">Reference proteome</keyword>
<comment type="caution">
    <text evidence="2">The sequence shown here is derived from an EMBL/GenBank/DDBJ whole genome shotgun (WGS) entry which is preliminary data.</text>
</comment>
<feature type="domain" description="NadR/Ttd14 AAA" evidence="1">
    <location>
        <begin position="7"/>
        <end position="162"/>
    </location>
</feature>
<sequence length="194" mass="21894">MSDKPFRIAVAGAHSTGKTTFLTELKDILQRDGLKVAYIHESAGKAKEKGFPILANHTFESTAWLIARTIEMETEASLFFDVVLVDRPVADALGYLYAALRHTNRIISSDRIAALESICEAWSKEYDLVFLTKLEDSVGLGEGRDRDEVFRRLAADEVRRIIDKLVPSRHLLKFGHMEEAVSFALDCFDNHRKP</sequence>
<reference evidence="2 3" key="1">
    <citation type="submission" date="2018-07" db="EMBL/GenBank/DDBJ databases">
        <title>Thalassococcus profundi sp. nov., a marine bacterium isolated from deep seawater of Okinawa Trough.</title>
        <authorList>
            <person name="Yu M."/>
        </authorList>
    </citation>
    <scope>NUCLEOTIDE SEQUENCE [LARGE SCALE GENOMIC DNA]</scope>
    <source>
        <strain evidence="2 3">WRAS1</strain>
    </source>
</reference>